<evidence type="ECO:0000256" key="8">
    <source>
        <dbReference type="SAM" id="Phobius"/>
    </source>
</evidence>
<dbReference type="PANTHER" id="PTHR13533">
    <property type="entry name" value="N-ACETYLNEURAMINATE 9-O-ACETYLTRANSFERASE"/>
    <property type="match status" value="1"/>
</dbReference>
<evidence type="ECO:0000256" key="5">
    <source>
        <dbReference type="ARBA" id="ARBA00022989"/>
    </source>
</evidence>
<dbReference type="EMBL" id="JARGDH010000004">
    <property type="protein sequence ID" value="KAL0270466.1"/>
    <property type="molecule type" value="Genomic_DNA"/>
</dbReference>
<dbReference type="GO" id="GO:0016740">
    <property type="term" value="F:transferase activity"/>
    <property type="evidence" value="ECO:0007669"/>
    <property type="project" value="UniProtKB-KW"/>
</dbReference>
<dbReference type="GO" id="GO:0016020">
    <property type="term" value="C:membrane"/>
    <property type="evidence" value="ECO:0007669"/>
    <property type="project" value="UniProtKB-SubCell"/>
</dbReference>
<dbReference type="GO" id="GO:0005975">
    <property type="term" value="P:carbohydrate metabolic process"/>
    <property type="evidence" value="ECO:0007669"/>
    <property type="project" value="UniProtKB-ARBA"/>
</dbReference>
<proteinExistence type="inferred from homology"/>
<keyword evidence="6 8" id="KW-0472">Membrane</keyword>
<evidence type="ECO:0000256" key="4">
    <source>
        <dbReference type="ARBA" id="ARBA00022692"/>
    </source>
</evidence>
<keyword evidence="5 8" id="KW-1133">Transmembrane helix</keyword>
<dbReference type="GO" id="GO:0005794">
    <property type="term" value="C:Golgi apparatus"/>
    <property type="evidence" value="ECO:0007669"/>
    <property type="project" value="UniProtKB-ARBA"/>
</dbReference>
<keyword evidence="3" id="KW-0808">Transferase</keyword>
<name>A0AAW2HKZ5_9NEOP</name>
<evidence type="ECO:0000256" key="6">
    <source>
        <dbReference type="ARBA" id="ARBA00023136"/>
    </source>
</evidence>
<keyword evidence="4 8" id="KW-0812">Transmembrane</keyword>
<feature type="transmembrane region" description="Helical" evidence="8">
    <location>
        <begin position="769"/>
        <end position="788"/>
    </location>
</feature>
<organism evidence="10">
    <name type="scientific">Menopon gallinae</name>
    <name type="common">poultry shaft louse</name>
    <dbReference type="NCBI Taxonomy" id="328185"/>
    <lineage>
        <taxon>Eukaryota</taxon>
        <taxon>Metazoa</taxon>
        <taxon>Ecdysozoa</taxon>
        <taxon>Arthropoda</taxon>
        <taxon>Hexapoda</taxon>
        <taxon>Insecta</taxon>
        <taxon>Pterygota</taxon>
        <taxon>Neoptera</taxon>
        <taxon>Paraneoptera</taxon>
        <taxon>Psocodea</taxon>
        <taxon>Troctomorpha</taxon>
        <taxon>Phthiraptera</taxon>
        <taxon>Amblycera</taxon>
        <taxon>Menoponidae</taxon>
        <taxon>Menopon</taxon>
    </lineage>
</organism>
<dbReference type="InterPro" id="IPR012419">
    <property type="entry name" value="Cas1_AcylTrans_dom"/>
</dbReference>
<dbReference type="AlphaFoldDB" id="A0AAW2HKZ5"/>
<feature type="transmembrane region" description="Helical" evidence="8">
    <location>
        <begin position="452"/>
        <end position="476"/>
    </location>
</feature>
<feature type="domain" description="Cas1p 10 TM acyl transferase" evidence="9">
    <location>
        <begin position="300"/>
        <end position="772"/>
    </location>
</feature>
<comment type="subcellular location">
    <subcellularLocation>
        <location evidence="1">Membrane</location>
        <topology evidence="1">Multi-pass membrane protein</topology>
    </subcellularLocation>
</comment>
<evidence type="ECO:0000259" key="9">
    <source>
        <dbReference type="Pfam" id="PF07779"/>
    </source>
</evidence>
<gene>
    <name evidence="10" type="ORF">PYX00_007871</name>
</gene>
<feature type="transmembrane region" description="Helical" evidence="8">
    <location>
        <begin position="730"/>
        <end position="749"/>
    </location>
</feature>
<comment type="similarity">
    <text evidence="2">Belongs to the PC-esterase family. CASD1 subfamily.</text>
</comment>
<keyword evidence="7" id="KW-0325">Glycoprotein</keyword>
<feature type="transmembrane region" description="Helical" evidence="8">
    <location>
        <begin position="602"/>
        <end position="620"/>
    </location>
</feature>
<reference evidence="10" key="1">
    <citation type="journal article" date="2024" name="Gigascience">
        <title>Chromosome-level genome of the poultry shaft louse Menopon gallinae provides insight into the host-switching and adaptive evolution of parasitic lice.</title>
        <authorList>
            <person name="Xu Y."/>
            <person name="Ma L."/>
            <person name="Liu S."/>
            <person name="Liang Y."/>
            <person name="Liu Q."/>
            <person name="He Z."/>
            <person name="Tian L."/>
            <person name="Duan Y."/>
            <person name="Cai W."/>
            <person name="Li H."/>
            <person name="Song F."/>
        </authorList>
    </citation>
    <scope>NUCLEOTIDE SEQUENCE</scope>
    <source>
        <strain evidence="10">Cailab_2023a</strain>
    </source>
</reference>
<protein>
    <recommendedName>
        <fullName evidence="9">Cas1p 10 TM acyl transferase domain-containing protein</fullName>
    </recommendedName>
</protein>
<feature type="transmembrane region" description="Helical" evidence="8">
    <location>
        <begin position="546"/>
        <end position="570"/>
    </location>
</feature>
<sequence>MVGSNERVNSGNDIIDKLNVKNAKIIAVCLVIVCIIFHGIRHLKYGVNSCTLIMTDGRYHGKAEWQPYGCMMHNYSEIDTKRCLKLHNFLGQFNRIVFIGDDCIFQLYGAFIKIINNKISFRHNNSQYYIDNHLSLRVDYVSTSDINVPFDVHIGSWNHEKIHPSVIVLGFEIENILQISGASFSQFQLKSNLTKIIPKIDKLVDKNTKVIWALQEPVNSVNLNKQKKWRGLLNNSLIDMYNSAAVEILQMSKADIFISNRKLSAPFLDDMKDGMTLFSDHLAKRSGAQILLNAYCNDHMNFHDGSCCSSAEQYTPLQIITFSILTLCFILAIVAVIHEKHKKWKRKLIIIKECQTQSEFAIVSFALAKLALIMVYFYICDRTNFFMKETKHFTHSAFWIPAMYLLCVGLFFTEHGRYSKVLHRDQTDEWKGWMQIVILIYHWTDAQEMLPLFMLVRVLVSAYVFLSGYGHFYYFWQSGDGSIIRFCRVLFRLNFLQFVLCLCMNRPYQSYEFIPLISFWYIMIYLFLVLPPRITAISSESHPIQYLYLVLKFVCFFGIITTLYMSEVFFEKIFVTRPWKALFVTADDDITLWWQGWKRERYGVMCGMMFSIAFMLAQRYNLLDDNNHNNLFSNGLSLTATLVSLIGIASYIAFVFLCTDVVDCIEIHSYAAFIPIISYIVLRNISGVLRTRYSAFFAWFGKISLELLLSQFHIWMAADLNGILVLLPKYTNLNVFLTSFIFVCAAHELHEITNTLMPYAVPSNLYSLSRNILIFLAVLIPIGVHAGMF</sequence>
<dbReference type="PANTHER" id="PTHR13533:SF1">
    <property type="entry name" value="N-ACETYLNEURAMINATE 9-O-ACETYLTRANSFERASE"/>
    <property type="match status" value="1"/>
</dbReference>
<accession>A0AAW2HKZ5</accession>
<evidence type="ECO:0000313" key="10">
    <source>
        <dbReference type="EMBL" id="KAL0270466.1"/>
    </source>
</evidence>
<feature type="transmembrane region" description="Helical" evidence="8">
    <location>
        <begin position="695"/>
        <end position="718"/>
    </location>
</feature>
<feature type="transmembrane region" description="Helical" evidence="8">
    <location>
        <begin position="640"/>
        <end position="658"/>
    </location>
</feature>
<evidence type="ECO:0000256" key="7">
    <source>
        <dbReference type="ARBA" id="ARBA00023180"/>
    </source>
</evidence>
<feature type="transmembrane region" description="Helical" evidence="8">
    <location>
        <begin position="25"/>
        <end position="43"/>
    </location>
</feature>
<comment type="caution">
    <text evidence="10">The sequence shown here is derived from an EMBL/GenBank/DDBJ whole genome shotgun (WGS) entry which is preliminary data.</text>
</comment>
<feature type="transmembrane region" description="Helical" evidence="8">
    <location>
        <begin position="513"/>
        <end position="534"/>
    </location>
</feature>
<feature type="transmembrane region" description="Helical" evidence="8">
    <location>
        <begin position="317"/>
        <end position="337"/>
    </location>
</feature>
<feature type="transmembrane region" description="Helical" evidence="8">
    <location>
        <begin position="398"/>
        <end position="414"/>
    </location>
</feature>
<evidence type="ECO:0000256" key="3">
    <source>
        <dbReference type="ARBA" id="ARBA00022679"/>
    </source>
</evidence>
<evidence type="ECO:0000256" key="1">
    <source>
        <dbReference type="ARBA" id="ARBA00004141"/>
    </source>
</evidence>
<feature type="transmembrane region" description="Helical" evidence="8">
    <location>
        <begin position="670"/>
        <end position="689"/>
    </location>
</feature>
<dbReference type="Pfam" id="PF07779">
    <property type="entry name" value="Cas1_AcylT"/>
    <property type="match status" value="1"/>
</dbReference>
<evidence type="ECO:0000256" key="2">
    <source>
        <dbReference type="ARBA" id="ARBA00010666"/>
    </source>
</evidence>
<feature type="transmembrane region" description="Helical" evidence="8">
    <location>
        <begin position="358"/>
        <end position="378"/>
    </location>
</feature>